<dbReference type="EMBL" id="NRRE01000026">
    <property type="protein sequence ID" value="MBK1698170.1"/>
    <property type="molecule type" value="Genomic_DNA"/>
</dbReference>
<evidence type="ECO:0000256" key="2">
    <source>
        <dbReference type="ARBA" id="ARBA00022840"/>
    </source>
</evidence>
<dbReference type="SUPFAM" id="SSF52540">
    <property type="entry name" value="P-loop containing nucleoside triphosphate hydrolases"/>
    <property type="match status" value="2"/>
</dbReference>
<keyword evidence="1" id="KW-0547">Nucleotide-binding</keyword>
<dbReference type="GO" id="GO:0016887">
    <property type="term" value="F:ATP hydrolysis activity"/>
    <property type="evidence" value="ECO:0007669"/>
    <property type="project" value="InterPro"/>
</dbReference>
<dbReference type="PROSITE" id="PS00211">
    <property type="entry name" value="ABC_TRANSPORTER_1"/>
    <property type="match status" value="1"/>
</dbReference>
<evidence type="ECO:0000256" key="1">
    <source>
        <dbReference type="ARBA" id="ARBA00022741"/>
    </source>
</evidence>
<comment type="caution">
    <text evidence="4">The sequence shown here is derived from an EMBL/GenBank/DDBJ whole genome shotgun (WGS) entry which is preliminary data.</text>
</comment>
<evidence type="ECO:0000259" key="3">
    <source>
        <dbReference type="PROSITE" id="PS50893"/>
    </source>
</evidence>
<dbReference type="RefSeq" id="WP_027288698.1">
    <property type="nucleotide sequence ID" value="NZ_NRRE01000026.1"/>
</dbReference>
<dbReference type="Gene3D" id="3.40.50.300">
    <property type="entry name" value="P-loop containing nucleotide triphosphate hydrolases"/>
    <property type="match status" value="2"/>
</dbReference>
<dbReference type="Pfam" id="PF00005">
    <property type="entry name" value="ABC_tran"/>
    <property type="match status" value="2"/>
</dbReference>
<reference evidence="4" key="1">
    <citation type="submission" date="2017-08" db="EMBL/GenBank/DDBJ databases">
        <authorList>
            <person name="Imhoff J.F."/>
            <person name="Rahn T."/>
            <person name="Kuenzel S."/>
            <person name="Neulinger S.C."/>
        </authorList>
    </citation>
    <scope>NUCLEOTIDE SEQUENCE</scope>
    <source>
        <strain evidence="4">DSM 9154</strain>
    </source>
</reference>
<organism evidence="4 5">
    <name type="scientific">Rhodovibrio salinarum</name>
    <dbReference type="NCBI Taxonomy" id="1087"/>
    <lineage>
        <taxon>Bacteria</taxon>
        <taxon>Pseudomonadati</taxon>
        <taxon>Pseudomonadota</taxon>
        <taxon>Alphaproteobacteria</taxon>
        <taxon>Rhodospirillales</taxon>
        <taxon>Rhodovibrionaceae</taxon>
        <taxon>Rhodovibrio</taxon>
    </lineage>
</organism>
<dbReference type="InterPro" id="IPR003593">
    <property type="entry name" value="AAA+_ATPase"/>
</dbReference>
<dbReference type="PROSITE" id="PS50893">
    <property type="entry name" value="ABC_TRANSPORTER_2"/>
    <property type="match status" value="2"/>
</dbReference>
<feature type="domain" description="ABC transporter" evidence="3">
    <location>
        <begin position="6"/>
        <end position="233"/>
    </location>
</feature>
<dbReference type="Proteomes" id="UP000778970">
    <property type="component" value="Unassembled WGS sequence"/>
</dbReference>
<keyword evidence="5" id="KW-1185">Reference proteome</keyword>
<keyword evidence="2 4" id="KW-0067">ATP-binding</keyword>
<protein>
    <submittedName>
        <fullName evidence="4">ABC transporter ATP-binding protein</fullName>
    </submittedName>
</protein>
<name>A0A934V134_9PROT</name>
<sequence>MSAAALSVDGLEKRFGQRGDPALAALTAQAKTGQITGVIGPDGAGKTTLMRLLAGLLSPSSGTIRIAGTAHPTPLGTLGYMPQQFGLYTDLSVQQNLDLYADLQGVQKQARAERFDQLLSFTGLGPFTDRLAGQLSGGMKQKLGLACVLIRRPKVLLLDEPSVGVDPLSRRELWDMVRAVAQDGMAVMWSTAYLDEAERCDDVWILDHGQLIARGPPDDFLAEVQGRCWRVALPERGRREVQARALRAPGVLDSQIQGRTLRLLLAAGAEPPTTADLGAVGAPELVTPRFEDAFVARLRAQAGDDHPPGTPKVPETAAAFVGDGPVIAARDLVKRFGDFTAVDRVSFEVAAGEIFGLLGPNGAGKSTTFRMLCGLLAASDGQARVAGYDLGHARAAARAKLGYMSQRFSLYGDLSVRQNLAFFAGVYGLAGRTARRAIADALESFALEPLSTTNAGALPLGYKQRLALACAVMHRPAILFLDEPTSGVDPLTRREFWARIAAMAEQGVTVLVTSHFLDEAEYCDRLAIMYQGRLIATGTPDHLKETYAGSREASLDDAFVALVQAQSRGQAGGGT</sequence>
<dbReference type="SMART" id="SM00382">
    <property type="entry name" value="AAA"/>
    <property type="match status" value="2"/>
</dbReference>
<reference evidence="4" key="2">
    <citation type="journal article" date="2020" name="Microorganisms">
        <title>Osmotic Adaptation and Compatible Solute Biosynthesis of Phototrophic Bacteria as Revealed from Genome Analyses.</title>
        <authorList>
            <person name="Imhoff J.F."/>
            <person name="Rahn T."/>
            <person name="Kunzel S."/>
            <person name="Keller A."/>
            <person name="Neulinger S.C."/>
        </authorList>
    </citation>
    <scope>NUCLEOTIDE SEQUENCE</scope>
    <source>
        <strain evidence="4">DSM 9154</strain>
    </source>
</reference>
<dbReference type="InterPro" id="IPR003439">
    <property type="entry name" value="ABC_transporter-like_ATP-bd"/>
</dbReference>
<dbReference type="GO" id="GO:0005524">
    <property type="term" value="F:ATP binding"/>
    <property type="evidence" value="ECO:0007669"/>
    <property type="project" value="UniProtKB-KW"/>
</dbReference>
<gene>
    <name evidence="4" type="ORF">CKO21_13060</name>
</gene>
<proteinExistence type="predicted"/>
<dbReference type="PANTHER" id="PTHR43038:SF3">
    <property type="entry name" value="ABC TRANSPORTER G FAMILY MEMBER 20 ISOFORM X1"/>
    <property type="match status" value="1"/>
</dbReference>
<evidence type="ECO:0000313" key="5">
    <source>
        <dbReference type="Proteomes" id="UP000778970"/>
    </source>
</evidence>
<dbReference type="CDD" id="cd03230">
    <property type="entry name" value="ABC_DR_subfamily_A"/>
    <property type="match status" value="2"/>
</dbReference>
<dbReference type="AlphaFoldDB" id="A0A934V134"/>
<accession>A0A934V134</accession>
<dbReference type="InterPro" id="IPR017871">
    <property type="entry name" value="ABC_transporter-like_CS"/>
</dbReference>
<dbReference type="InterPro" id="IPR027417">
    <property type="entry name" value="P-loop_NTPase"/>
</dbReference>
<dbReference type="PANTHER" id="PTHR43038">
    <property type="entry name" value="ATP-BINDING CASSETTE, SUB-FAMILY H, MEMBER 1"/>
    <property type="match status" value="1"/>
</dbReference>
<feature type="domain" description="ABC transporter" evidence="3">
    <location>
        <begin position="327"/>
        <end position="556"/>
    </location>
</feature>
<evidence type="ECO:0000313" key="4">
    <source>
        <dbReference type="EMBL" id="MBK1698170.1"/>
    </source>
</evidence>